<dbReference type="GO" id="GO:0003677">
    <property type="term" value="F:DNA binding"/>
    <property type="evidence" value="ECO:0007669"/>
    <property type="project" value="UniProtKB-KW"/>
</dbReference>
<protein>
    <submittedName>
        <fullName evidence="2">DNA-binding MarR family transcriptional regulator</fullName>
    </submittedName>
</protein>
<dbReference type="InterPro" id="IPR036388">
    <property type="entry name" value="WH-like_DNA-bd_sf"/>
</dbReference>
<dbReference type="PANTHER" id="PTHR33164:SF106">
    <property type="entry name" value="TRANSCRIPTIONAL REGULATORY PROTEIN"/>
    <property type="match status" value="1"/>
</dbReference>
<evidence type="ECO:0000313" key="3">
    <source>
        <dbReference type="Proteomes" id="UP001519363"/>
    </source>
</evidence>
<dbReference type="SUPFAM" id="SSF46785">
    <property type="entry name" value="Winged helix' DNA-binding domain"/>
    <property type="match status" value="1"/>
</dbReference>
<comment type="caution">
    <text evidence="2">The sequence shown here is derived from an EMBL/GenBank/DDBJ whole genome shotgun (WGS) entry which is preliminary data.</text>
</comment>
<dbReference type="Proteomes" id="UP001519363">
    <property type="component" value="Unassembled WGS sequence"/>
</dbReference>
<keyword evidence="3" id="KW-1185">Reference proteome</keyword>
<feature type="domain" description="HTH marR-type" evidence="1">
    <location>
        <begin position="5"/>
        <end position="145"/>
    </location>
</feature>
<gene>
    <name evidence="2" type="ORF">JOF53_001143</name>
</gene>
<dbReference type="PROSITE" id="PS50995">
    <property type="entry name" value="HTH_MARR_2"/>
    <property type="match status" value="1"/>
</dbReference>
<name>A0ABS5A6U1_9PSEU</name>
<evidence type="ECO:0000259" key="1">
    <source>
        <dbReference type="PROSITE" id="PS50995"/>
    </source>
</evidence>
<keyword evidence="2" id="KW-0238">DNA-binding</keyword>
<sequence>MSTRNSNTTRQIGELLRRYGVLGLRVGETFAQAQRMEHVDLRALTLISQAEHGGTPGTTRSLRDQLGLSAGGTTLVLDRLERGGHIRRVKDPQDRRVVRLLMTEEGRRTGSRYFGGLAARLAGLADGFSEQELEIVHRFVQGLVELTEAHLAEHAAGRERAP</sequence>
<organism evidence="2 3">
    <name type="scientific">Crossiella equi</name>
    <dbReference type="NCBI Taxonomy" id="130796"/>
    <lineage>
        <taxon>Bacteria</taxon>
        <taxon>Bacillati</taxon>
        <taxon>Actinomycetota</taxon>
        <taxon>Actinomycetes</taxon>
        <taxon>Pseudonocardiales</taxon>
        <taxon>Pseudonocardiaceae</taxon>
        <taxon>Crossiella</taxon>
    </lineage>
</organism>
<dbReference type="RefSeq" id="WP_086783447.1">
    <property type="nucleotide sequence ID" value="NZ_JAGIOO010000001.1"/>
</dbReference>
<evidence type="ECO:0000313" key="2">
    <source>
        <dbReference type="EMBL" id="MBP2472271.1"/>
    </source>
</evidence>
<accession>A0ABS5A6U1</accession>
<proteinExistence type="predicted"/>
<reference evidence="2 3" key="1">
    <citation type="submission" date="2021-03" db="EMBL/GenBank/DDBJ databases">
        <title>Sequencing the genomes of 1000 actinobacteria strains.</title>
        <authorList>
            <person name="Klenk H.-P."/>
        </authorList>
    </citation>
    <scope>NUCLEOTIDE SEQUENCE [LARGE SCALE GENOMIC DNA]</scope>
    <source>
        <strain evidence="2 3">DSM 44580</strain>
    </source>
</reference>
<dbReference type="InterPro" id="IPR000835">
    <property type="entry name" value="HTH_MarR-typ"/>
</dbReference>
<dbReference type="Gene3D" id="1.10.10.10">
    <property type="entry name" value="Winged helix-like DNA-binding domain superfamily/Winged helix DNA-binding domain"/>
    <property type="match status" value="1"/>
</dbReference>
<dbReference type="PRINTS" id="PR00598">
    <property type="entry name" value="HTHMARR"/>
</dbReference>
<dbReference type="Pfam" id="PF01047">
    <property type="entry name" value="MarR"/>
    <property type="match status" value="1"/>
</dbReference>
<dbReference type="SMART" id="SM00347">
    <property type="entry name" value="HTH_MARR"/>
    <property type="match status" value="1"/>
</dbReference>
<dbReference type="InterPro" id="IPR039422">
    <property type="entry name" value="MarR/SlyA-like"/>
</dbReference>
<dbReference type="PANTHER" id="PTHR33164">
    <property type="entry name" value="TRANSCRIPTIONAL REGULATOR, MARR FAMILY"/>
    <property type="match status" value="1"/>
</dbReference>
<dbReference type="InterPro" id="IPR036390">
    <property type="entry name" value="WH_DNA-bd_sf"/>
</dbReference>
<dbReference type="EMBL" id="JAGIOO010000001">
    <property type="protein sequence ID" value="MBP2472271.1"/>
    <property type="molecule type" value="Genomic_DNA"/>
</dbReference>